<dbReference type="CDD" id="cd00090">
    <property type="entry name" value="HTH_ARSR"/>
    <property type="match status" value="1"/>
</dbReference>
<evidence type="ECO:0000313" key="4">
    <source>
        <dbReference type="Proteomes" id="UP000245293"/>
    </source>
</evidence>
<dbReference type="AlphaFoldDB" id="A0A2V1P623"/>
<dbReference type="Proteomes" id="UP000245293">
    <property type="component" value="Unassembled WGS sequence"/>
</dbReference>
<accession>A0A2V1P623</accession>
<dbReference type="RefSeq" id="WP_109386972.1">
    <property type="nucleotide sequence ID" value="NZ_QETF01000003.1"/>
</dbReference>
<evidence type="ECO:0000313" key="3">
    <source>
        <dbReference type="EMBL" id="PWG17951.1"/>
    </source>
</evidence>
<dbReference type="InterPro" id="IPR036388">
    <property type="entry name" value="WH-like_DNA-bd_sf"/>
</dbReference>
<dbReference type="Gene3D" id="1.10.10.10">
    <property type="entry name" value="Winged helix-like DNA-binding domain superfamily/Winged helix DNA-binding domain"/>
    <property type="match status" value="1"/>
</dbReference>
<organism evidence="3 4">
    <name type="scientific">Salibaculum griseiflavum</name>
    <dbReference type="NCBI Taxonomy" id="1914409"/>
    <lineage>
        <taxon>Bacteria</taxon>
        <taxon>Pseudomonadati</taxon>
        <taxon>Pseudomonadota</taxon>
        <taxon>Alphaproteobacteria</taxon>
        <taxon>Rhodobacterales</taxon>
        <taxon>Roseobacteraceae</taxon>
        <taxon>Salibaculum</taxon>
    </lineage>
</organism>
<dbReference type="InterPro" id="IPR036390">
    <property type="entry name" value="WH_DNA-bd_sf"/>
</dbReference>
<sequence>MLSTDPRTMNLVALGVAKLSFGSLSTMRRYLGNDLELGLIGFAVVLRTRRDWFEYVQHHGLTDAVIGMINSHKGYTTSIYEIANFTGISRATVRRKMAKLEQLGIVERTREGSWSLIDFQHGEPSRPALMLQEMLRCYITVTQTLEQLLPDEVDQAKALSAKEGAPVAPDALLEDEADDKRKRGQSLD</sequence>
<reference evidence="4" key="1">
    <citation type="submission" date="2018-05" db="EMBL/GenBank/DDBJ databases">
        <authorList>
            <person name="Du Z."/>
            <person name="Wang X."/>
        </authorList>
    </citation>
    <scope>NUCLEOTIDE SEQUENCE [LARGE SCALE GENOMIC DNA]</scope>
    <source>
        <strain evidence="4">WDS4C29</strain>
    </source>
</reference>
<dbReference type="GO" id="GO:0006355">
    <property type="term" value="P:regulation of DNA-templated transcription"/>
    <property type="evidence" value="ECO:0007669"/>
    <property type="project" value="UniProtKB-ARBA"/>
</dbReference>
<protein>
    <recommendedName>
        <fullName evidence="2">Helix-turn-helix type 11 domain-containing protein</fullName>
    </recommendedName>
</protein>
<dbReference type="InterPro" id="IPR011991">
    <property type="entry name" value="ArsR-like_HTH"/>
</dbReference>
<comment type="caution">
    <text evidence="3">The sequence shown here is derived from an EMBL/GenBank/DDBJ whole genome shotgun (WGS) entry which is preliminary data.</text>
</comment>
<dbReference type="EMBL" id="QETF01000003">
    <property type="protein sequence ID" value="PWG17951.1"/>
    <property type="molecule type" value="Genomic_DNA"/>
</dbReference>
<keyword evidence="4" id="KW-1185">Reference proteome</keyword>
<gene>
    <name evidence="3" type="ORF">DFK10_04390</name>
</gene>
<dbReference type="InterPro" id="IPR013196">
    <property type="entry name" value="HTH_11"/>
</dbReference>
<evidence type="ECO:0000256" key="1">
    <source>
        <dbReference type="SAM" id="MobiDB-lite"/>
    </source>
</evidence>
<dbReference type="SUPFAM" id="SSF46785">
    <property type="entry name" value="Winged helix' DNA-binding domain"/>
    <property type="match status" value="1"/>
</dbReference>
<dbReference type="Pfam" id="PF08279">
    <property type="entry name" value="HTH_11"/>
    <property type="match status" value="1"/>
</dbReference>
<feature type="domain" description="Helix-turn-helix type 11" evidence="2">
    <location>
        <begin position="66"/>
        <end position="107"/>
    </location>
</feature>
<dbReference type="OrthoDB" id="5600162at2"/>
<feature type="region of interest" description="Disordered" evidence="1">
    <location>
        <begin position="160"/>
        <end position="188"/>
    </location>
</feature>
<evidence type="ECO:0000259" key="2">
    <source>
        <dbReference type="Pfam" id="PF08279"/>
    </source>
</evidence>
<name>A0A2V1P623_9RHOB</name>
<proteinExistence type="predicted"/>